<dbReference type="GO" id="GO:0005739">
    <property type="term" value="C:mitochondrion"/>
    <property type="evidence" value="ECO:0007669"/>
    <property type="project" value="TreeGrafter"/>
</dbReference>
<dbReference type="InterPro" id="IPR005607">
    <property type="entry name" value="BSD_dom"/>
</dbReference>
<dbReference type="Gene3D" id="3.40.250.10">
    <property type="entry name" value="Rhodanese-like domain"/>
    <property type="match status" value="2"/>
</dbReference>
<dbReference type="InterPro" id="IPR001763">
    <property type="entry name" value="Rhodanese-like_dom"/>
</dbReference>
<dbReference type="InterPro" id="IPR036873">
    <property type="entry name" value="Rhodanese-like_dom_sf"/>
</dbReference>
<feature type="region of interest" description="Disordered" evidence="3">
    <location>
        <begin position="688"/>
        <end position="726"/>
    </location>
</feature>
<dbReference type="Pfam" id="PF00581">
    <property type="entry name" value="Rhodanese"/>
    <property type="match status" value="1"/>
</dbReference>
<feature type="domain" description="BSD" evidence="5">
    <location>
        <begin position="866"/>
        <end position="918"/>
    </location>
</feature>
<reference evidence="7" key="1">
    <citation type="submission" date="2022-11" db="UniProtKB">
        <authorList>
            <consortium name="WormBaseParasite"/>
        </authorList>
    </citation>
    <scope>IDENTIFICATION</scope>
</reference>
<dbReference type="WBParaSite" id="jg17456">
    <property type="protein sequence ID" value="jg17456"/>
    <property type="gene ID" value="jg17456"/>
</dbReference>
<dbReference type="PANTHER" id="PTHR11364:SF7">
    <property type="entry name" value="THIOSULFATE SULFURTRANSFERASE MPST-1-RELATED"/>
    <property type="match status" value="1"/>
</dbReference>
<name>A0A915D971_9BILA</name>
<feature type="compositionally biased region" description="Basic and acidic residues" evidence="3">
    <location>
        <begin position="688"/>
        <end position="701"/>
    </location>
</feature>
<dbReference type="PANTHER" id="PTHR11364">
    <property type="entry name" value="THIOSULFATE SULFERTANSFERASE"/>
    <property type="match status" value="1"/>
</dbReference>
<dbReference type="SMART" id="SM00450">
    <property type="entry name" value="RHOD"/>
    <property type="match status" value="2"/>
</dbReference>
<dbReference type="SMART" id="SM00751">
    <property type="entry name" value="BSD"/>
    <property type="match status" value="1"/>
</dbReference>
<dbReference type="SUPFAM" id="SSF140383">
    <property type="entry name" value="BSD domain-like"/>
    <property type="match status" value="1"/>
</dbReference>
<feature type="compositionally biased region" description="Basic and acidic residues" evidence="3">
    <location>
        <begin position="925"/>
        <end position="935"/>
    </location>
</feature>
<evidence type="ECO:0000313" key="6">
    <source>
        <dbReference type="Proteomes" id="UP000887574"/>
    </source>
</evidence>
<feature type="compositionally biased region" description="Low complexity" evidence="3">
    <location>
        <begin position="175"/>
        <end position="200"/>
    </location>
</feature>
<organism evidence="6 7">
    <name type="scientific">Ditylenchus dipsaci</name>
    <dbReference type="NCBI Taxonomy" id="166011"/>
    <lineage>
        <taxon>Eukaryota</taxon>
        <taxon>Metazoa</taxon>
        <taxon>Ecdysozoa</taxon>
        <taxon>Nematoda</taxon>
        <taxon>Chromadorea</taxon>
        <taxon>Rhabditida</taxon>
        <taxon>Tylenchina</taxon>
        <taxon>Tylenchomorpha</taxon>
        <taxon>Sphaerularioidea</taxon>
        <taxon>Anguinidae</taxon>
        <taxon>Anguininae</taxon>
        <taxon>Ditylenchus</taxon>
    </lineage>
</organism>
<dbReference type="Gene3D" id="1.10.3970.10">
    <property type="entry name" value="BSD domain"/>
    <property type="match status" value="1"/>
</dbReference>
<sequence length="976" mass="108453">MTPAMRVGSIGSAINSTVFFFVFITQPPGNSSLEDVNHTTPSIESTTLPVELKLTLDHDANISIVIAPHPTLRPVLPKSITTRQALPDPTKPADPSLDTITLHHPDYRPLTATAATTEKEPKSSSTIMDMSDDGEAGTTSTHNHNNPEEETTTQTAQAMEAQAAGEEIAKAFATTEASTTEATTETITTTEEPTTTTTEAQQEEDTTTLGTIVADSPEGQQTVMEALQKAIDSSKLVFQNLTIVMPNFDPPAQSFLMLCLKKDNSGNGAPFLAGGNRAFYDPKRPFYNPPNYGGSPALSSVNPGVVGPIVPQVGTPSSQPVKETLIDVDILNHRLKLNKKIKLLDASYEPEGNSGDPTTFQDLYYGKWDKLMKEKKGLQYARSHIPGATHFNLNIATYPTWNDRQALYPADVFEEYVQLLGINKTDEIVVYARDLWVECCMQLGFGLCSGILNGGMDAWRRADLPSNDDAKPFEKGDWVANYNPTLVVTFEELTSTQADGYCVFSRLYWYNFLDARPRNEFFGFFGNKLFGPQKSRIPGTKSFPADELIRSDGFFATTAEILQKLQNIGFLQSRQSIVAGNSADEASVVILALKLIGENRARLYNGGLEEIRRRAPQFISAHGDFLKIRANRDHNAHEPGKAKGKVLTTITDRSRYACKQIRITPYRFFHLQIVVAVLIMEDKQPKVIENPGRESPVKDVVEESAAEQSAEVEPQPESKAPEQSPSWLANAWVRLDPGFRQPKIRPSSSTASSVKHQAQLIQQFVAESEKDEEAKESDDASSSLIAEQASKEGSFFGSKWVKSLVETVQKLGIEDTTKEEDKYTEEIKVGMPRKTTLDQVQLHQIQNDERTFLQAPLLNTELYDEWLQDFNIGEYNGEINMLLGYNPKLRQIYSKLVPAKVDNHMFWNRYFFKVHILELDKEIAEKSKEENKESGESGSGSAIEKDETWSMCSSANNDLQTTNPSKTPVTRDEKTT</sequence>
<dbReference type="PROSITE" id="PS50858">
    <property type="entry name" value="BSD"/>
    <property type="match status" value="1"/>
</dbReference>
<feature type="region of interest" description="Disordered" evidence="3">
    <location>
        <begin position="175"/>
        <end position="207"/>
    </location>
</feature>
<feature type="domain" description="Rhodanese" evidence="4">
    <location>
        <begin position="379"/>
        <end position="468"/>
    </location>
</feature>
<dbReference type="SUPFAM" id="SSF52821">
    <property type="entry name" value="Rhodanese/Cell cycle control phosphatase"/>
    <property type="match status" value="2"/>
</dbReference>
<dbReference type="InterPro" id="IPR035925">
    <property type="entry name" value="BSD_dom_sf"/>
</dbReference>
<evidence type="ECO:0000259" key="5">
    <source>
        <dbReference type="PROSITE" id="PS50858"/>
    </source>
</evidence>
<evidence type="ECO:0000256" key="2">
    <source>
        <dbReference type="ARBA" id="ARBA00022737"/>
    </source>
</evidence>
<dbReference type="AlphaFoldDB" id="A0A915D971"/>
<feature type="region of interest" description="Disordered" evidence="3">
    <location>
        <begin position="83"/>
        <end position="158"/>
    </location>
</feature>
<proteinExistence type="predicted"/>
<keyword evidence="6" id="KW-1185">Reference proteome</keyword>
<keyword evidence="1" id="KW-0808">Transferase</keyword>
<evidence type="ECO:0000256" key="3">
    <source>
        <dbReference type="SAM" id="MobiDB-lite"/>
    </source>
</evidence>
<evidence type="ECO:0000259" key="4">
    <source>
        <dbReference type="PROSITE" id="PS50206"/>
    </source>
</evidence>
<evidence type="ECO:0000256" key="1">
    <source>
        <dbReference type="ARBA" id="ARBA00022679"/>
    </source>
</evidence>
<feature type="compositionally biased region" description="Polar residues" evidence="3">
    <location>
        <begin position="950"/>
        <end position="968"/>
    </location>
</feature>
<dbReference type="GO" id="GO:0004792">
    <property type="term" value="F:thiosulfate-cyanide sulfurtransferase activity"/>
    <property type="evidence" value="ECO:0007669"/>
    <property type="project" value="TreeGrafter"/>
</dbReference>
<keyword evidence="2" id="KW-0677">Repeat</keyword>
<protein>
    <submittedName>
        <fullName evidence="7">BSD domain-containing protein</fullName>
    </submittedName>
</protein>
<feature type="compositionally biased region" description="Low complexity" evidence="3">
    <location>
        <begin position="706"/>
        <end position="718"/>
    </location>
</feature>
<dbReference type="InterPro" id="IPR045078">
    <property type="entry name" value="TST/MPST-like"/>
</dbReference>
<dbReference type="Proteomes" id="UP000887574">
    <property type="component" value="Unplaced"/>
</dbReference>
<evidence type="ECO:0000313" key="7">
    <source>
        <dbReference type="WBParaSite" id="jg17456"/>
    </source>
</evidence>
<dbReference type="Pfam" id="PF03909">
    <property type="entry name" value="BSD"/>
    <property type="match status" value="1"/>
</dbReference>
<feature type="domain" description="Rhodanese" evidence="4">
    <location>
        <begin position="533"/>
        <end position="620"/>
    </location>
</feature>
<feature type="region of interest" description="Disordered" evidence="3">
    <location>
        <begin position="925"/>
        <end position="976"/>
    </location>
</feature>
<dbReference type="PROSITE" id="PS50206">
    <property type="entry name" value="RHODANESE_3"/>
    <property type="match status" value="2"/>
</dbReference>
<accession>A0A915D971</accession>